<dbReference type="SUPFAM" id="SSF52317">
    <property type="entry name" value="Class I glutamine amidotransferase-like"/>
    <property type="match status" value="1"/>
</dbReference>
<keyword evidence="3" id="KW-1185">Reference proteome</keyword>
<dbReference type="RefSeq" id="WP_117153991.1">
    <property type="nucleotide sequence ID" value="NZ_BMLG01000005.1"/>
</dbReference>
<dbReference type="InterPro" id="IPR029010">
    <property type="entry name" value="ThuA-like"/>
</dbReference>
<accession>A0A917TMU1</accession>
<dbReference type="Proteomes" id="UP000618460">
    <property type="component" value="Unassembled WGS sequence"/>
</dbReference>
<evidence type="ECO:0000259" key="1">
    <source>
        <dbReference type="Pfam" id="PF06283"/>
    </source>
</evidence>
<sequence length="208" mass="23553">MKKIVAILGDYWHHENVIKESLEAAVKDLNVQVSYISYGDVENALRDNPAAVILYKENRLNPLDETVETWMEPAIMAQIVTYVEQGGGWFAWHTGMASYPSDSSYIKMLKGSFTYHPDLQEVTYKYSDGSIACSFIDEHYFVSCQTDETDVFLLSESIDGHSIAGWQHSFGRGRVCCFTPAHTQEGLSDTHFTSLLRRKLTYCIGEDV</sequence>
<evidence type="ECO:0000313" key="3">
    <source>
        <dbReference type="Proteomes" id="UP000618460"/>
    </source>
</evidence>
<reference evidence="2" key="2">
    <citation type="submission" date="2020-09" db="EMBL/GenBank/DDBJ databases">
        <authorList>
            <person name="Sun Q."/>
            <person name="Zhou Y."/>
        </authorList>
    </citation>
    <scope>NUCLEOTIDE SEQUENCE</scope>
    <source>
        <strain evidence="2">CGMCC 1.6333</strain>
    </source>
</reference>
<dbReference type="OrthoDB" id="9812305at2"/>
<dbReference type="InterPro" id="IPR029062">
    <property type="entry name" value="Class_I_gatase-like"/>
</dbReference>
<feature type="domain" description="ThuA-like" evidence="1">
    <location>
        <begin position="11"/>
        <end position="202"/>
    </location>
</feature>
<organism evidence="2 3">
    <name type="scientific">Paraliobacillus quinghaiensis</name>
    <dbReference type="NCBI Taxonomy" id="470815"/>
    <lineage>
        <taxon>Bacteria</taxon>
        <taxon>Bacillati</taxon>
        <taxon>Bacillota</taxon>
        <taxon>Bacilli</taxon>
        <taxon>Bacillales</taxon>
        <taxon>Bacillaceae</taxon>
        <taxon>Paraliobacillus</taxon>
    </lineage>
</organism>
<name>A0A917TMU1_9BACI</name>
<dbReference type="EMBL" id="BMLG01000005">
    <property type="protein sequence ID" value="GGM28908.1"/>
    <property type="molecule type" value="Genomic_DNA"/>
</dbReference>
<proteinExistence type="predicted"/>
<comment type="caution">
    <text evidence="2">The sequence shown here is derived from an EMBL/GenBank/DDBJ whole genome shotgun (WGS) entry which is preliminary data.</text>
</comment>
<gene>
    <name evidence="2" type="ORF">GCM10011351_13670</name>
</gene>
<protein>
    <recommendedName>
        <fullName evidence="1">ThuA-like domain-containing protein</fullName>
    </recommendedName>
</protein>
<dbReference type="AlphaFoldDB" id="A0A917TMU1"/>
<dbReference type="Gene3D" id="3.40.50.880">
    <property type="match status" value="1"/>
</dbReference>
<evidence type="ECO:0000313" key="2">
    <source>
        <dbReference type="EMBL" id="GGM28908.1"/>
    </source>
</evidence>
<reference evidence="2" key="1">
    <citation type="journal article" date="2014" name="Int. J. Syst. Evol. Microbiol.">
        <title>Complete genome sequence of Corynebacterium casei LMG S-19264T (=DSM 44701T), isolated from a smear-ripened cheese.</title>
        <authorList>
            <consortium name="US DOE Joint Genome Institute (JGI-PGF)"/>
            <person name="Walter F."/>
            <person name="Albersmeier A."/>
            <person name="Kalinowski J."/>
            <person name="Ruckert C."/>
        </authorList>
    </citation>
    <scope>NUCLEOTIDE SEQUENCE</scope>
    <source>
        <strain evidence="2">CGMCC 1.6333</strain>
    </source>
</reference>
<dbReference type="Pfam" id="PF06283">
    <property type="entry name" value="ThuA"/>
    <property type="match status" value="1"/>
</dbReference>